<comment type="caution">
    <text evidence="6">The sequence shown here is derived from an EMBL/GenBank/DDBJ whole genome shotgun (WGS) entry which is preliminary data.</text>
</comment>
<evidence type="ECO:0000259" key="5">
    <source>
        <dbReference type="PROSITE" id="PS50977"/>
    </source>
</evidence>
<dbReference type="InterPro" id="IPR001647">
    <property type="entry name" value="HTH_TetR"/>
</dbReference>
<dbReference type="Pfam" id="PF00440">
    <property type="entry name" value="TetR_N"/>
    <property type="match status" value="1"/>
</dbReference>
<dbReference type="PANTHER" id="PTHR30055:SF234">
    <property type="entry name" value="HTH-TYPE TRANSCRIPTIONAL REGULATOR BETI"/>
    <property type="match status" value="1"/>
</dbReference>
<keyword evidence="2 4" id="KW-0238">DNA-binding</keyword>
<evidence type="ECO:0000313" key="6">
    <source>
        <dbReference type="EMBL" id="GGN84549.1"/>
    </source>
</evidence>
<dbReference type="EMBL" id="BMNE01000004">
    <property type="protein sequence ID" value="GGN84549.1"/>
    <property type="molecule type" value="Genomic_DNA"/>
</dbReference>
<sequence length="211" mass="22541">MAEASRAGRRDEIAEAKRAIILRAARTIFEEDGVDAANIRAIATAAGYTPGALYAYFPSKEHIYAALLGESLERLSAEVAAVTVLDDPAARFRAAGLAFFDFYDGNPRDLDLGFYLFRGGIRPHGLGAELDAGLNAAMLSGLAPMVSATIELGATEERARVITADVLAHLSGLLLLAHTKRLALLGGTTDARRMMLEYLDLRIDALHAGRG</sequence>
<protein>
    <recommendedName>
        <fullName evidence="5">HTH tetR-type domain-containing protein</fullName>
    </recommendedName>
</protein>
<feature type="DNA-binding region" description="H-T-H motif" evidence="4">
    <location>
        <begin position="38"/>
        <end position="57"/>
    </location>
</feature>
<gene>
    <name evidence="6" type="ORF">GCM10011610_37940</name>
</gene>
<dbReference type="InterPro" id="IPR050109">
    <property type="entry name" value="HTH-type_TetR-like_transc_reg"/>
</dbReference>
<dbReference type="PANTHER" id="PTHR30055">
    <property type="entry name" value="HTH-TYPE TRANSCRIPTIONAL REGULATOR RUTR"/>
    <property type="match status" value="1"/>
</dbReference>
<evidence type="ECO:0000256" key="2">
    <source>
        <dbReference type="ARBA" id="ARBA00023125"/>
    </source>
</evidence>
<dbReference type="Proteomes" id="UP000658127">
    <property type="component" value="Unassembled WGS sequence"/>
</dbReference>
<evidence type="ECO:0000256" key="3">
    <source>
        <dbReference type="ARBA" id="ARBA00023163"/>
    </source>
</evidence>
<feature type="domain" description="HTH tetR-type" evidence="5">
    <location>
        <begin position="15"/>
        <end position="75"/>
    </location>
</feature>
<keyword evidence="7" id="KW-1185">Reference proteome</keyword>
<keyword evidence="1" id="KW-0805">Transcription regulation</keyword>
<proteinExistence type="predicted"/>
<dbReference type="InterPro" id="IPR009057">
    <property type="entry name" value="Homeodomain-like_sf"/>
</dbReference>
<evidence type="ECO:0000313" key="7">
    <source>
        <dbReference type="Proteomes" id="UP000658127"/>
    </source>
</evidence>
<evidence type="ECO:0000256" key="4">
    <source>
        <dbReference type="PROSITE-ProRule" id="PRU00335"/>
    </source>
</evidence>
<dbReference type="PROSITE" id="PS50977">
    <property type="entry name" value="HTH_TETR_2"/>
    <property type="match status" value="1"/>
</dbReference>
<reference evidence="7" key="1">
    <citation type="journal article" date="2019" name="Int. J. Syst. Evol. Microbiol.">
        <title>The Global Catalogue of Microorganisms (GCM) 10K type strain sequencing project: providing services to taxonomists for standard genome sequencing and annotation.</title>
        <authorList>
            <consortium name="The Broad Institute Genomics Platform"/>
            <consortium name="The Broad Institute Genome Sequencing Center for Infectious Disease"/>
            <person name="Wu L."/>
            <person name="Ma J."/>
        </authorList>
    </citation>
    <scope>NUCLEOTIDE SEQUENCE [LARGE SCALE GENOMIC DNA]</scope>
    <source>
        <strain evidence="7">CGMCC 4.7329</strain>
    </source>
</reference>
<dbReference type="PRINTS" id="PR00455">
    <property type="entry name" value="HTHTETR"/>
</dbReference>
<dbReference type="SUPFAM" id="SSF46689">
    <property type="entry name" value="Homeodomain-like"/>
    <property type="match status" value="1"/>
</dbReference>
<organism evidence="6 7">
    <name type="scientific">Nocardia rhizosphaerihabitans</name>
    <dbReference type="NCBI Taxonomy" id="1691570"/>
    <lineage>
        <taxon>Bacteria</taxon>
        <taxon>Bacillati</taxon>
        <taxon>Actinomycetota</taxon>
        <taxon>Actinomycetes</taxon>
        <taxon>Mycobacteriales</taxon>
        <taxon>Nocardiaceae</taxon>
        <taxon>Nocardia</taxon>
    </lineage>
</organism>
<dbReference type="RefSeq" id="WP_189030034.1">
    <property type="nucleotide sequence ID" value="NZ_BMNE01000004.1"/>
</dbReference>
<dbReference type="Gene3D" id="1.10.10.60">
    <property type="entry name" value="Homeodomain-like"/>
    <property type="match status" value="1"/>
</dbReference>
<dbReference type="Gene3D" id="1.10.357.10">
    <property type="entry name" value="Tetracycline Repressor, domain 2"/>
    <property type="match status" value="1"/>
</dbReference>
<evidence type="ECO:0000256" key="1">
    <source>
        <dbReference type="ARBA" id="ARBA00023015"/>
    </source>
</evidence>
<keyword evidence="3" id="KW-0804">Transcription</keyword>
<name>A0ABQ2KIJ0_9NOCA</name>
<accession>A0ABQ2KIJ0</accession>